<dbReference type="PROSITE" id="PS51318">
    <property type="entry name" value="TAT"/>
    <property type="match status" value="1"/>
</dbReference>
<gene>
    <name evidence="2" type="ORF">E7681_02985</name>
</gene>
<evidence type="ECO:0000256" key="1">
    <source>
        <dbReference type="SAM" id="MobiDB-lite"/>
    </source>
</evidence>
<evidence type="ECO:0000313" key="3">
    <source>
        <dbReference type="Proteomes" id="UP000306113"/>
    </source>
</evidence>
<dbReference type="OrthoDB" id="10013209at2"/>
<evidence type="ECO:0000313" key="2">
    <source>
        <dbReference type="EMBL" id="THD76818.1"/>
    </source>
</evidence>
<dbReference type="RefSeq" id="WP_136337762.1">
    <property type="nucleotide sequence ID" value="NZ_SSMD01000001.1"/>
</dbReference>
<sequence length="98" mass="11356">MFENPDPPEGQRYLTRREVLKSVGKYSSLAAGATVVAISATEALAQAAASNWKCRDHYPWWLCWFLGYQDTRQAPEYGGWQDFPENRNLPDHWEKTYD</sequence>
<accession>A0A4S3MF84</accession>
<reference evidence="2 3" key="1">
    <citation type="submission" date="2019-04" db="EMBL/GenBank/DDBJ databases">
        <title>Draft genome sequence of Youngimonas vesicularis.</title>
        <authorList>
            <person name="Hameed A."/>
        </authorList>
    </citation>
    <scope>NUCLEOTIDE SEQUENCE [LARGE SCALE GENOMIC DNA]</scope>
    <source>
        <strain evidence="2 3">CC-AMW-E</strain>
    </source>
</reference>
<feature type="region of interest" description="Disordered" evidence="1">
    <location>
        <begin position="77"/>
        <end position="98"/>
    </location>
</feature>
<dbReference type="InterPro" id="IPR006311">
    <property type="entry name" value="TAT_signal"/>
</dbReference>
<name>A0A4S3MF84_9RHOB</name>
<dbReference type="Proteomes" id="UP000306113">
    <property type="component" value="Unassembled WGS sequence"/>
</dbReference>
<comment type="caution">
    <text evidence="2">The sequence shown here is derived from an EMBL/GenBank/DDBJ whole genome shotgun (WGS) entry which is preliminary data.</text>
</comment>
<protein>
    <submittedName>
        <fullName evidence="2">Uncharacterized protein</fullName>
    </submittedName>
</protein>
<dbReference type="AlphaFoldDB" id="A0A4S3MF84"/>
<dbReference type="EMBL" id="SSMD01000001">
    <property type="protein sequence ID" value="THD76818.1"/>
    <property type="molecule type" value="Genomic_DNA"/>
</dbReference>
<feature type="compositionally biased region" description="Basic and acidic residues" evidence="1">
    <location>
        <begin position="84"/>
        <end position="98"/>
    </location>
</feature>
<keyword evidence="3" id="KW-1185">Reference proteome</keyword>
<organism evidence="2 3">
    <name type="scientific">Thalassobius vesicularis</name>
    <dbReference type="NCBI Taxonomy" id="1294297"/>
    <lineage>
        <taxon>Bacteria</taxon>
        <taxon>Pseudomonadati</taxon>
        <taxon>Pseudomonadota</taxon>
        <taxon>Alphaproteobacteria</taxon>
        <taxon>Rhodobacterales</taxon>
        <taxon>Roseobacteraceae</taxon>
        <taxon>Thalassovita</taxon>
    </lineage>
</organism>
<proteinExistence type="predicted"/>